<proteinExistence type="predicted"/>
<accession>A0A7V8ZUH8</accession>
<dbReference type="AlphaFoldDB" id="A0A7V8ZUH8"/>
<protein>
    <submittedName>
        <fullName evidence="1">Uncharacterized protein</fullName>
    </submittedName>
</protein>
<dbReference type="EMBL" id="VDLV01000037">
    <property type="protein sequence ID" value="MBA1380134.1"/>
    <property type="molecule type" value="Genomic_DNA"/>
</dbReference>
<evidence type="ECO:0000313" key="2">
    <source>
        <dbReference type="Proteomes" id="UP000572407"/>
    </source>
</evidence>
<comment type="caution">
    <text evidence="1">The sequence shown here is derived from an EMBL/GenBank/DDBJ whole genome shotgun (WGS) entry which is preliminary data.</text>
</comment>
<sequence>MLGVDGSVEASGAGTKTEEAIAKSGFEPAKRGPLREIRGISKGRAYAVGTCRQAYVRDGEDQWRCIDQSAQVGDTPITDTSFESIDGFSEQEIYTVGWEGEIWKYDGSVFTQQNSPTNLALYKVRCAPDGFAYACGQLGTLLRGRNDQWEVIEHDSTREDLWGMEYFQGQLYVSSTHFVYRLEGDTLKPVDFGDDAPGTCYHLSAADGILWSIGPKDVMEFDGSNWKRCLQID</sequence>
<gene>
    <name evidence="1" type="ORF">FHK92_20400</name>
</gene>
<reference evidence="1 2" key="1">
    <citation type="submission" date="2019-06" db="EMBL/GenBank/DDBJ databases">
        <title>Analysis of the biodiversity of Brassica napus bacterial endophytes for the selection of potential efficient biofertilizers for rapeseed crops.</title>
        <authorList>
            <person name="Jimenez-Gomez A."/>
            <person name="Saati-Santamaria Z."/>
            <person name="Menendez E."/>
            <person name="Rivas R."/>
            <person name="Mateos P.F."/>
            <person name="Velazquez E."/>
            <person name="Garcia-Fraile P."/>
        </authorList>
    </citation>
    <scope>NUCLEOTIDE SEQUENCE [LARGE SCALE GENOMIC DNA]</scope>
    <source>
        <strain evidence="1 2">CDVBN10</strain>
    </source>
</reference>
<dbReference type="Proteomes" id="UP000572407">
    <property type="component" value="Unassembled WGS sequence"/>
</dbReference>
<name>A0A7V8ZUH8_9PSED</name>
<organism evidence="1 2">
    <name type="scientific">Pseudomonas brassicacearum subsp. neoaurantiaca</name>
    <dbReference type="NCBI Taxonomy" id="494916"/>
    <lineage>
        <taxon>Bacteria</taxon>
        <taxon>Pseudomonadati</taxon>
        <taxon>Pseudomonadota</taxon>
        <taxon>Gammaproteobacteria</taxon>
        <taxon>Pseudomonadales</taxon>
        <taxon>Pseudomonadaceae</taxon>
        <taxon>Pseudomonas</taxon>
    </lineage>
</organism>
<evidence type="ECO:0000313" key="1">
    <source>
        <dbReference type="EMBL" id="MBA1380134.1"/>
    </source>
</evidence>